<organism evidence="1">
    <name type="scientific">Brassica oleracea</name>
    <name type="common">Wild cabbage</name>
    <dbReference type="NCBI Taxonomy" id="3712"/>
    <lineage>
        <taxon>Eukaryota</taxon>
        <taxon>Viridiplantae</taxon>
        <taxon>Streptophyta</taxon>
        <taxon>Embryophyta</taxon>
        <taxon>Tracheophyta</taxon>
        <taxon>Spermatophyta</taxon>
        <taxon>Magnoliopsida</taxon>
        <taxon>eudicotyledons</taxon>
        <taxon>Gunneridae</taxon>
        <taxon>Pentapetalae</taxon>
        <taxon>rosids</taxon>
        <taxon>malvids</taxon>
        <taxon>Brassicales</taxon>
        <taxon>Brassicaceae</taxon>
        <taxon>Brassiceae</taxon>
        <taxon>Brassica</taxon>
    </lineage>
</organism>
<gene>
    <name evidence="1" type="ORF">BOLC5T32896H</name>
</gene>
<evidence type="ECO:0000313" key="1">
    <source>
        <dbReference type="EMBL" id="VDD45349.1"/>
    </source>
</evidence>
<reference evidence="1" key="1">
    <citation type="submission" date="2018-11" db="EMBL/GenBank/DDBJ databases">
        <authorList>
            <consortium name="Genoscope - CEA"/>
            <person name="William W."/>
        </authorList>
    </citation>
    <scope>NUCLEOTIDE SEQUENCE</scope>
</reference>
<sequence length="55" mass="6129">MLMMLAQEAHAFALGLLGFTFRSAESGEIHISLSYFSKPQFARSIRSINTSSTIY</sequence>
<accession>A0A3P6FSG9</accession>
<name>A0A3P6FSG9_BRAOL</name>
<protein>
    <submittedName>
        <fullName evidence="1">Uncharacterized protein</fullName>
    </submittedName>
</protein>
<proteinExistence type="predicted"/>
<dbReference type="AlphaFoldDB" id="A0A3P6FSG9"/>
<dbReference type="EMBL" id="LR031877">
    <property type="protein sequence ID" value="VDD45349.1"/>
    <property type="molecule type" value="Genomic_DNA"/>
</dbReference>